<protein>
    <submittedName>
        <fullName evidence="1">Uncharacterized protein</fullName>
    </submittedName>
</protein>
<evidence type="ECO:0000313" key="2">
    <source>
        <dbReference type="Proteomes" id="UP001152747"/>
    </source>
</evidence>
<dbReference type="AlphaFoldDB" id="A0A9P1IWM4"/>
<organism evidence="1 2">
    <name type="scientific">Caenorhabditis angaria</name>
    <dbReference type="NCBI Taxonomy" id="860376"/>
    <lineage>
        <taxon>Eukaryota</taxon>
        <taxon>Metazoa</taxon>
        <taxon>Ecdysozoa</taxon>
        <taxon>Nematoda</taxon>
        <taxon>Chromadorea</taxon>
        <taxon>Rhabditida</taxon>
        <taxon>Rhabditina</taxon>
        <taxon>Rhabditomorpha</taxon>
        <taxon>Rhabditoidea</taxon>
        <taxon>Rhabditidae</taxon>
        <taxon>Peloderinae</taxon>
        <taxon>Caenorhabditis</taxon>
    </lineage>
</organism>
<comment type="caution">
    <text evidence="1">The sequence shown here is derived from an EMBL/GenBank/DDBJ whole genome shotgun (WGS) entry which is preliminary data.</text>
</comment>
<reference evidence="1" key="1">
    <citation type="submission" date="2022-11" db="EMBL/GenBank/DDBJ databases">
        <authorList>
            <person name="Kikuchi T."/>
        </authorList>
    </citation>
    <scope>NUCLEOTIDE SEQUENCE</scope>
    <source>
        <strain evidence="1">PS1010</strain>
    </source>
</reference>
<sequence length="80" mass="9051">MIDESMIATNCDLTQTPPQDQDVNAAMARKSMKRVARNLIFTIPCLKSSSTGTRKGKNRKRNPPVLLKAFQKHRCSTKFQ</sequence>
<name>A0A9P1IWM4_9PELO</name>
<evidence type="ECO:0000313" key="1">
    <source>
        <dbReference type="EMBL" id="CAI5450748.1"/>
    </source>
</evidence>
<proteinExistence type="predicted"/>
<dbReference type="Proteomes" id="UP001152747">
    <property type="component" value="Unassembled WGS sequence"/>
</dbReference>
<gene>
    <name evidence="1" type="ORF">CAMP_LOCUS13385</name>
</gene>
<dbReference type="EMBL" id="CANHGI010000005">
    <property type="protein sequence ID" value="CAI5450748.1"/>
    <property type="molecule type" value="Genomic_DNA"/>
</dbReference>
<accession>A0A9P1IWM4</accession>
<keyword evidence="2" id="KW-1185">Reference proteome</keyword>